<comment type="similarity">
    <text evidence="7">Belongs to the binding-protein-dependent transport system permease family.</text>
</comment>
<evidence type="ECO:0000256" key="4">
    <source>
        <dbReference type="ARBA" id="ARBA00022692"/>
    </source>
</evidence>
<reference evidence="9 10" key="1">
    <citation type="journal article" date="2019" name="ACS Chem. Biol.">
        <title>Identification and Mobilization of a Cryptic Antibiotic Biosynthesis Gene Locus from a Human-Pathogenic Nocardia Isolate.</title>
        <authorList>
            <person name="Herisse M."/>
            <person name="Ishida K."/>
            <person name="Porter J.L."/>
            <person name="Howden B."/>
            <person name="Hertweck C."/>
            <person name="Stinear T.P."/>
            <person name="Pidot S.J."/>
        </authorList>
    </citation>
    <scope>NUCLEOTIDE SEQUENCE [LARGE SCALE GENOMIC DNA]</scope>
    <source>
        <strain evidence="9 10">AUSMDU00012717</strain>
    </source>
</reference>
<dbReference type="InterPro" id="IPR051393">
    <property type="entry name" value="ABC_transporter_permease"/>
</dbReference>
<comment type="subcellular location">
    <subcellularLocation>
        <location evidence="1 7">Cell membrane</location>
        <topology evidence="1 7">Multi-pass membrane protein</topology>
    </subcellularLocation>
</comment>
<feature type="transmembrane region" description="Helical" evidence="7">
    <location>
        <begin position="12"/>
        <end position="34"/>
    </location>
</feature>
<dbReference type="Pfam" id="PF00528">
    <property type="entry name" value="BPD_transp_1"/>
    <property type="match status" value="1"/>
</dbReference>
<dbReference type="Gene3D" id="1.10.3720.10">
    <property type="entry name" value="MetI-like"/>
    <property type="match status" value="1"/>
</dbReference>
<dbReference type="EMBL" id="CP046172">
    <property type="protein sequence ID" value="QIS15777.1"/>
    <property type="molecule type" value="Genomic_DNA"/>
</dbReference>
<keyword evidence="3" id="KW-1003">Cell membrane</keyword>
<proteinExistence type="inferred from homology"/>
<dbReference type="InterPro" id="IPR000515">
    <property type="entry name" value="MetI-like"/>
</dbReference>
<dbReference type="RefSeq" id="WP_167477966.1">
    <property type="nucleotide sequence ID" value="NZ_CP046172.1"/>
</dbReference>
<evidence type="ECO:0000256" key="1">
    <source>
        <dbReference type="ARBA" id="ARBA00004651"/>
    </source>
</evidence>
<evidence type="ECO:0000259" key="8">
    <source>
        <dbReference type="PROSITE" id="PS50928"/>
    </source>
</evidence>
<organism evidence="9 10">
    <name type="scientific">Nocardia arthritidis</name>
    <dbReference type="NCBI Taxonomy" id="228602"/>
    <lineage>
        <taxon>Bacteria</taxon>
        <taxon>Bacillati</taxon>
        <taxon>Actinomycetota</taxon>
        <taxon>Actinomycetes</taxon>
        <taxon>Mycobacteriales</taxon>
        <taxon>Nocardiaceae</taxon>
        <taxon>Nocardia</taxon>
    </lineage>
</organism>
<dbReference type="SUPFAM" id="SSF161098">
    <property type="entry name" value="MetI-like"/>
    <property type="match status" value="1"/>
</dbReference>
<gene>
    <name evidence="9" type="ORF">F5544_39795</name>
</gene>
<evidence type="ECO:0000256" key="2">
    <source>
        <dbReference type="ARBA" id="ARBA00022448"/>
    </source>
</evidence>
<evidence type="ECO:0000256" key="3">
    <source>
        <dbReference type="ARBA" id="ARBA00022475"/>
    </source>
</evidence>
<dbReference type="GO" id="GO:0005886">
    <property type="term" value="C:plasma membrane"/>
    <property type="evidence" value="ECO:0007669"/>
    <property type="project" value="UniProtKB-SubCell"/>
</dbReference>
<feature type="transmembrane region" description="Helical" evidence="7">
    <location>
        <begin position="232"/>
        <end position="253"/>
    </location>
</feature>
<dbReference type="CDD" id="cd06261">
    <property type="entry name" value="TM_PBP2"/>
    <property type="match status" value="1"/>
</dbReference>
<dbReference type="GO" id="GO:0055085">
    <property type="term" value="P:transmembrane transport"/>
    <property type="evidence" value="ECO:0007669"/>
    <property type="project" value="InterPro"/>
</dbReference>
<evidence type="ECO:0000256" key="6">
    <source>
        <dbReference type="ARBA" id="ARBA00023136"/>
    </source>
</evidence>
<dbReference type="PANTHER" id="PTHR30193:SF37">
    <property type="entry name" value="INNER MEMBRANE ABC TRANSPORTER PERMEASE PROTEIN YCJO"/>
    <property type="match status" value="1"/>
</dbReference>
<keyword evidence="2 7" id="KW-0813">Transport</keyword>
<feature type="transmembrane region" description="Helical" evidence="7">
    <location>
        <begin position="159"/>
        <end position="183"/>
    </location>
</feature>
<keyword evidence="5 7" id="KW-1133">Transmembrane helix</keyword>
<feature type="transmembrane region" description="Helical" evidence="7">
    <location>
        <begin position="203"/>
        <end position="225"/>
    </location>
</feature>
<dbReference type="AlphaFoldDB" id="A0A6G9YRQ7"/>
<evidence type="ECO:0000256" key="5">
    <source>
        <dbReference type="ARBA" id="ARBA00022989"/>
    </source>
</evidence>
<sequence length="294" mass="31801">MTAGFRINRRKVAPYLFILPNMVLFGLFTIYPAINGFNLSFYDSNNGLTFRAVGTDNYRQILGSSEFWDVARQTALFVIGFVALSTVLATALALLLHGQRRGRGALSAAYFLPMVVSPVVVGLIWNAALNRQTGLVNSALAALGLGHPAWLVDPHLALVSVILVGTWIHLGFYAMIMLAGLQAIDESVYEAATIDGAGTWQRIRLITLPLVRPTTLVVIMLATIAGFQAFDFIYTLTGGGPVGATTLLVQYVYVNAFHAPVSYGLASAAAVILFLVVFAVTFLNYVVGRRREAL</sequence>
<dbReference type="Proteomes" id="UP000503540">
    <property type="component" value="Chromosome"/>
</dbReference>
<dbReference type="PANTHER" id="PTHR30193">
    <property type="entry name" value="ABC TRANSPORTER PERMEASE PROTEIN"/>
    <property type="match status" value="1"/>
</dbReference>
<dbReference type="InterPro" id="IPR035906">
    <property type="entry name" value="MetI-like_sf"/>
</dbReference>
<feature type="transmembrane region" description="Helical" evidence="7">
    <location>
        <begin position="265"/>
        <end position="287"/>
    </location>
</feature>
<keyword evidence="10" id="KW-1185">Reference proteome</keyword>
<dbReference type="PROSITE" id="PS50928">
    <property type="entry name" value="ABC_TM1"/>
    <property type="match status" value="1"/>
</dbReference>
<evidence type="ECO:0000313" key="10">
    <source>
        <dbReference type="Proteomes" id="UP000503540"/>
    </source>
</evidence>
<feature type="transmembrane region" description="Helical" evidence="7">
    <location>
        <begin position="134"/>
        <end position="152"/>
    </location>
</feature>
<feature type="domain" description="ABC transmembrane type-1" evidence="8">
    <location>
        <begin position="71"/>
        <end position="284"/>
    </location>
</feature>
<keyword evidence="6 7" id="KW-0472">Membrane</keyword>
<evidence type="ECO:0000313" key="9">
    <source>
        <dbReference type="EMBL" id="QIS15777.1"/>
    </source>
</evidence>
<name>A0A6G9YRQ7_9NOCA</name>
<keyword evidence="4 7" id="KW-0812">Transmembrane</keyword>
<feature type="transmembrane region" description="Helical" evidence="7">
    <location>
        <begin position="108"/>
        <end position="128"/>
    </location>
</feature>
<protein>
    <submittedName>
        <fullName evidence="9">ABC transporter permease subunit</fullName>
    </submittedName>
</protein>
<accession>A0A6G9YRQ7</accession>
<feature type="transmembrane region" description="Helical" evidence="7">
    <location>
        <begin position="75"/>
        <end position="96"/>
    </location>
</feature>
<evidence type="ECO:0000256" key="7">
    <source>
        <dbReference type="RuleBase" id="RU363032"/>
    </source>
</evidence>
<dbReference type="KEGG" id="nah:F5544_39795"/>